<accession>A0A8S5VD13</accession>
<name>A0A8S5VD13_9CAUD</name>
<protein>
    <submittedName>
        <fullName evidence="1">PhnA Zinc-Ribbon</fullName>
    </submittedName>
</protein>
<reference evidence="1" key="1">
    <citation type="journal article" date="2021" name="Proc. Natl. Acad. Sci. U.S.A.">
        <title>A Catalog of Tens of Thousands of Viruses from Human Metagenomes Reveals Hidden Associations with Chronic Diseases.</title>
        <authorList>
            <person name="Tisza M.J."/>
            <person name="Buck C.B."/>
        </authorList>
    </citation>
    <scope>NUCLEOTIDE SEQUENCE</scope>
    <source>
        <strain evidence="1">CtDXu9</strain>
    </source>
</reference>
<dbReference type="EMBL" id="BK016244">
    <property type="protein sequence ID" value="DAG04665.1"/>
    <property type="molecule type" value="Genomic_DNA"/>
</dbReference>
<organism evidence="1">
    <name type="scientific">Siphoviridae sp. ctDXu9</name>
    <dbReference type="NCBI Taxonomy" id="2825387"/>
    <lineage>
        <taxon>Viruses</taxon>
        <taxon>Duplodnaviria</taxon>
        <taxon>Heunggongvirae</taxon>
        <taxon>Uroviricota</taxon>
        <taxon>Caudoviricetes</taxon>
    </lineage>
</organism>
<evidence type="ECO:0000313" key="1">
    <source>
        <dbReference type="EMBL" id="DAG04665.1"/>
    </source>
</evidence>
<sequence length="113" mass="12894">MSNYRMSKGTTEHFTSLEEMRTAWGMKPVTKKTSDKKKLKEQQERFLSKHKCKACGTPMTYIHGNVMACKNPECKGIEIKREDKDGNEMVSYINSFCTLDDLGAEIASNIFSE</sequence>
<proteinExistence type="predicted"/>